<dbReference type="EMBL" id="JARBHB010000004">
    <property type="protein sequence ID" value="KAJ8884950.1"/>
    <property type="molecule type" value="Genomic_DNA"/>
</dbReference>
<evidence type="ECO:0000313" key="2">
    <source>
        <dbReference type="Proteomes" id="UP001159363"/>
    </source>
</evidence>
<comment type="caution">
    <text evidence="1">The sequence shown here is derived from an EMBL/GenBank/DDBJ whole genome shotgun (WGS) entry which is preliminary data.</text>
</comment>
<sequence>MPAFTKPKAPTWCARTSGLNLPQGSKTLALRYQACGLARANLVGFVVKSLLDSNMWESCRTMPLVGGFSRHTFIPVLLHSHLTSPSSALKISMLRAVQISSLHSITLVSAQTFKSTENKEYATLCARAENEQCREPNEIASHCASYMNKSIRRKDGVFCQIEKAVLKRGATISCYEKSDATNVVYQSNDMRFEKNMLNPTNMVVYSRQQMTLVNKTVAYSRHGIKVWPCQ</sequence>
<gene>
    <name evidence="1" type="ORF">PR048_011146</name>
</gene>
<proteinExistence type="predicted"/>
<accession>A0ABQ9HL98</accession>
<reference evidence="1 2" key="1">
    <citation type="submission" date="2023-02" db="EMBL/GenBank/DDBJ databases">
        <title>LHISI_Scaffold_Assembly.</title>
        <authorList>
            <person name="Stuart O.P."/>
            <person name="Cleave R."/>
            <person name="Magrath M.J.L."/>
            <person name="Mikheyev A.S."/>
        </authorList>
    </citation>
    <scope>NUCLEOTIDE SEQUENCE [LARGE SCALE GENOMIC DNA]</scope>
    <source>
        <strain evidence="1">Daus_M_001</strain>
        <tissue evidence="1">Leg muscle</tissue>
    </source>
</reference>
<evidence type="ECO:0000313" key="1">
    <source>
        <dbReference type="EMBL" id="KAJ8884950.1"/>
    </source>
</evidence>
<name>A0ABQ9HL98_9NEOP</name>
<keyword evidence="2" id="KW-1185">Reference proteome</keyword>
<dbReference type="Proteomes" id="UP001159363">
    <property type="component" value="Chromosome X"/>
</dbReference>
<organism evidence="1 2">
    <name type="scientific">Dryococelus australis</name>
    <dbReference type="NCBI Taxonomy" id="614101"/>
    <lineage>
        <taxon>Eukaryota</taxon>
        <taxon>Metazoa</taxon>
        <taxon>Ecdysozoa</taxon>
        <taxon>Arthropoda</taxon>
        <taxon>Hexapoda</taxon>
        <taxon>Insecta</taxon>
        <taxon>Pterygota</taxon>
        <taxon>Neoptera</taxon>
        <taxon>Polyneoptera</taxon>
        <taxon>Phasmatodea</taxon>
        <taxon>Verophasmatodea</taxon>
        <taxon>Anareolatae</taxon>
        <taxon>Phasmatidae</taxon>
        <taxon>Eurycanthinae</taxon>
        <taxon>Dryococelus</taxon>
    </lineage>
</organism>
<protein>
    <submittedName>
        <fullName evidence="1">Uncharacterized protein</fullName>
    </submittedName>
</protein>